<keyword evidence="8" id="KW-1185">Reference proteome</keyword>
<dbReference type="RefSeq" id="WP_377360951.1">
    <property type="nucleotide sequence ID" value="NZ_JBHTCM010000028.1"/>
</dbReference>
<keyword evidence="3" id="KW-0804">Transcription</keyword>
<dbReference type="InterPro" id="IPR049484">
    <property type="entry name" value="Rv0078-like_C"/>
</dbReference>
<dbReference type="Gene3D" id="1.10.357.10">
    <property type="entry name" value="Tetracycline Repressor, domain 2"/>
    <property type="match status" value="1"/>
</dbReference>
<dbReference type="PANTHER" id="PTHR30055:SF234">
    <property type="entry name" value="HTH-TYPE TRANSCRIPTIONAL REGULATOR BETI"/>
    <property type="match status" value="1"/>
</dbReference>
<dbReference type="PANTHER" id="PTHR30055">
    <property type="entry name" value="HTH-TYPE TRANSCRIPTIONAL REGULATOR RUTR"/>
    <property type="match status" value="1"/>
</dbReference>
<dbReference type="InterPro" id="IPR009057">
    <property type="entry name" value="Homeodomain-like_sf"/>
</dbReference>
<proteinExistence type="predicted"/>
<keyword evidence="2 4" id="KW-0238">DNA-binding</keyword>
<name>A0ABW2L1Z0_9PROT</name>
<keyword evidence="1" id="KW-0805">Transcription regulation</keyword>
<evidence type="ECO:0000313" key="7">
    <source>
        <dbReference type="EMBL" id="MFC7335368.1"/>
    </source>
</evidence>
<reference evidence="8" key="1">
    <citation type="journal article" date="2019" name="Int. J. Syst. Evol. Microbiol.">
        <title>The Global Catalogue of Microorganisms (GCM) 10K type strain sequencing project: providing services to taxonomists for standard genome sequencing and annotation.</title>
        <authorList>
            <consortium name="The Broad Institute Genomics Platform"/>
            <consortium name="The Broad Institute Genome Sequencing Center for Infectious Disease"/>
            <person name="Wu L."/>
            <person name="Ma J."/>
        </authorList>
    </citation>
    <scope>NUCLEOTIDE SEQUENCE [LARGE SCALE GENOMIC DNA]</scope>
    <source>
        <strain evidence="8">CGMCC 1.16275</strain>
    </source>
</reference>
<dbReference type="InterPro" id="IPR050109">
    <property type="entry name" value="HTH-type_TetR-like_transc_reg"/>
</dbReference>
<accession>A0ABW2L1Z0</accession>
<protein>
    <submittedName>
        <fullName evidence="7">TetR/AcrR family transcriptional regulator</fullName>
    </submittedName>
</protein>
<dbReference type="Pfam" id="PF21351">
    <property type="entry name" value="TetR_C_41"/>
    <property type="match status" value="1"/>
</dbReference>
<feature type="region of interest" description="Disordered" evidence="5">
    <location>
        <begin position="1"/>
        <end position="20"/>
    </location>
</feature>
<gene>
    <name evidence="7" type="ORF">ACFQPS_19525</name>
</gene>
<organism evidence="7 8">
    <name type="scientific">Rhodocista pekingensis</name>
    <dbReference type="NCBI Taxonomy" id="201185"/>
    <lineage>
        <taxon>Bacteria</taxon>
        <taxon>Pseudomonadati</taxon>
        <taxon>Pseudomonadota</taxon>
        <taxon>Alphaproteobacteria</taxon>
        <taxon>Rhodospirillales</taxon>
        <taxon>Azospirillaceae</taxon>
        <taxon>Rhodocista</taxon>
    </lineage>
</organism>
<evidence type="ECO:0000313" key="8">
    <source>
        <dbReference type="Proteomes" id="UP001596456"/>
    </source>
</evidence>
<feature type="domain" description="HTH tetR-type" evidence="6">
    <location>
        <begin position="19"/>
        <end position="79"/>
    </location>
</feature>
<dbReference type="InterPro" id="IPR001647">
    <property type="entry name" value="HTH_TetR"/>
</dbReference>
<dbReference type="EMBL" id="JBHTCM010000028">
    <property type="protein sequence ID" value="MFC7335368.1"/>
    <property type="molecule type" value="Genomic_DNA"/>
</dbReference>
<sequence length="205" mass="21843">MAGRTAPARRGGSKAEQSATTRAALLAEAQRHFAAKGFAATTAEDILQPLGLTRGALYHQFSGMRDLFHTVCRDMMDSCGNEVLSETGAATGNPVEQLRAGCIAFLRRAAEPDFARIVLTDGPAVLGWEAMAELDQGTWYPRFMETVRGAIAAGASLPADTEAAIRIVDGAVGKLAEWVATATDDREEVLRRAIAAVELLIRDPS</sequence>
<evidence type="ECO:0000256" key="4">
    <source>
        <dbReference type="PROSITE-ProRule" id="PRU00335"/>
    </source>
</evidence>
<dbReference type="SUPFAM" id="SSF46689">
    <property type="entry name" value="Homeodomain-like"/>
    <property type="match status" value="1"/>
</dbReference>
<dbReference type="PROSITE" id="PS50977">
    <property type="entry name" value="HTH_TETR_2"/>
    <property type="match status" value="1"/>
</dbReference>
<evidence type="ECO:0000256" key="3">
    <source>
        <dbReference type="ARBA" id="ARBA00023163"/>
    </source>
</evidence>
<dbReference type="Pfam" id="PF00440">
    <property type="entry name" value="TetR_N"/>
    <property type="match status" value="1"/>
</dbReference>
<comment type="caution">
    <text evidence="7">The sequence shown here is derived from an EMBL/GenBank/DDBJ whole genome shotgun (WGS) entry which is preliminary data.</text>
</comment>
<evidence type="ECO:0000259" key="6">
    <source>
        <dbReference type="PROSITE" id="PS50977"/>
    </source>
</evidence>
<evidence type="ECO:0000256" key="1">
    <source>
        <dbReference type="ARBA" id="ARBA00023015"/>
    </source>
</evidence>
<evidence type="ECO:0000256" key="5">
    <source>
        <dbReference type="SAM" id="MobiDB-lite"/>
    </source>
</evidence>
<evidence type="ECO:0000256" key="2">
    <source>
        <dbReference type="ARBA" id="ARBA00023125"/>
    </source>
</evidence>
<feature type="DNA-binding region" description="H-T-H motif" evidence="4">
    <location>
        <begin position="42"/>
        <end position="61"/>
    </location>
</feature>
<dbReference type="Proteomes" id="UP001596456">
    <property type="component" value="Unassembled WGS sequence"/>
</dbReference>